<reference evidence="1" key="1">
    <citation type="submission" date="2021-03" db="EMBL/GenBank/DDBJ databases">
        <authorList>
            <person name="Kanchanasin P."/>
            <person name="Saeng-In P."/>
            <person name="Phongsopitanun W."/>
            <person name="Yuki M."/>
            <person name="Kudo T."/>
            <person name="Ohkuma M."/>
            <person name="Tanasupawat S."/>
        </authorList>
    </citation>
    <scope>NUCLEOTIDE SEQUENCE</scope>
    <source>
        <strain evidence="1">GKU 128</strain>
    </source>
</reference>
<organism evidence="1 2">
    <name type="scientific">Actinomadura barringtoniae</name>
    <dbReference type="NCBI Taxonomy" id="1427535"/>
    <lineage>
        <taxon>Bacteria</taxon>
        <taxon>Bacillati</taxon>
        <taxon>Actinomycetota</taxon>
        <taxon>Actinomycetes</taxon>
        <taxon>Streptosporangiales</taxon>
        <taxon>Thermomonosporaceae</taxon>
        <taxon>Actinomadura</taxon>
    </lineage>
</organism>
<name>A0A939PPA3_9ACTN</name>
<evidence type="ECO:0000313" key="2">
    <source>
        <dbReference type="Proteomes" id="UP000669179"/>
    </source>
</evidence>
<evidence type="ECO:0000313" key="1">
    <source>
        <dbReference type="EMBL" id="MBO2453614.1"/>
    </source>
</evidence>
<sequence>MTRASRVVFTRPKWRYRDAIRSYRLYIDDVPCGKIKAGGELTIDLHPGRHIAEARIDWSGSPRLRFTAQEGQTTRIQAAPAGNALKFWQAFTHAGYVELTLL</sequence>
<dbReference type="Proteomes" id="UP000669179">
    <property type="component" value="Unassembled WGS sequence"/>
</dbReference>
<dbReference type="RefSeq" id="WP_208261627.1">
    <property type="nucleotide sequence ID" value="NZ_JAGEOJ010000021.1"/>
</dbReference>
<comment type="caution">
    <text evidence="1">The sequence shown here is derived from an EMBL/GenBank/DDBJ whole genome shotgun (WGS) entry which is preliminary data.</text>
</comment>
<keyword evidence="2" id="KW-1185">Reference proteome</keyword>
<dbReference type="AlphaFoldDB" id="A0A939PPA3"/>
<proteinExistence type="predicted"/>
<dbReference type="EMBL" id="JAGEOJ010000021">
    <property type="protein sequence ID" value="MBO2453614.1"/>
    <property type="molecule type" value="Genomic_DNA"/>
</dbReference>
<accession>A0A939PPA3</accession>
<gene>
    <name evidence="1" type="ORF">J4573_41445</name>
</gene>
<protein>
    <submittedName>
        <fullName evidence="1">Uncharacterized protein</fullName>
    </submittedName>
</protein>